<dbReference type="Pfam" id="PF07162">
    <property type="entry name" value="B9-C2"/>
    <property type="match status" value="1"/>
</dbReference>
<sequence>MALPRYYHLRDPIEHLVVHVTLRKVTEGDASRMTRDEWTRSFQWQEKVFSPAEFCRFNTRATGDVVVQSAKAASALEVEYKHIIAQRQEANEEILDRTAEAVLFSYTDRDNYVPSTETARAVSTSKEPLSDMALAAIALQRHAPSTHAATREVAFKTMYLMASLDIPSDLYKRKKKLKQIRDLDDHVLCELRYYPRARLLVCRPGFSQDTKGAADIVYLEPSSLQSKRGNHYEFVLVNAQNLHPDDSYTQLQVALELDRLQAAADDRARQAFETRCGMAGVAVPSSSIVSYVDVVATALLTRDDEGLLLGRPMYMQYVVFLDKSDGKWVGPPETWDPIDARFVLQSGCTQQCLPRKGVLHWSLPLEVTVKLAALNDGQYIHPPTVRLSLQLLCRDAWERHYVQGYGSVCLPTTPGRYEAISIELWRPRLPSVAAERRNFFLGGEGQLQSLFDVHKASFGLQTDGAGSVLVRASVLHQSSVVEAITESKELRLIKRGVDEILAKVRAAKPDRTDRKVSAVSSILDQLREKRLLPASQSH</sequence>
<dbReference type="eggNOG" id="KOG4446">
    <property type="taxonomic scope" value="Eukaryota"/>
</dbReference>
<dbReference type="STRING" id="1156394.T0QJ46"/>
<dbReference type="Proteomes" id="UP000030762">
    <property type="component" value="Unassembled WGS sequence"/>
</dbReference>
<evidence type="ECO:0000256" key="2">
    <source>
        <dbReference type="ARBA" id="ARBA00022490"/>
    </source>
</evidence>
<reference evidence="6 7" key="1">
    <citation type="submission" date="2012-04" db="EMBL/GenBank/DDBJ databases">
        <title>The Genome Sequence of Saprolegnia declina VS20.</title>
        <authorList>
            <consortium name="The Broad Institute Genome Sequencing Platform"/>
            <person name="Russ C."/>
            <person name="Nusbaum C."/>
            <person name="Tyler B."/>
            <person name="van West P."/>
            <person name="Dieguez-Uribeondo J."/>
            <person name="de Bruijn I."/>
            <person name="Tripathy S."/>
            <person name="Jiang R."/>
            <person name="Young S.K."/>
            <person name="Zeng Q."/>
            <person name="Gargeya S."/>
            <person name="Fitzgerald M."/>
            <person name="Haas B."/>
            <person name="Abouelleil A."/>
            <person name="Alvarado L."/>
            <person name="Arachchi H.M."/>
            <person name="Berlin A."/>
            <person name="Chapman S.B."/>
            <person name="Goldberg J."/>
            <person name="Griggs A."/>
            <person name="Gujja S."/>
            <person name="Hansen M."/>
            <person name="Howarth C."/>
            <person name="Imamovic A."/>
            <person name="Larimer J."/>
            <person name="McCowen C."/>
            <person name="Montmayeur A."/>
            <person name="Murphy C."/>
            <person name="Neiman D."/>
            <person name="Pearson M."/>
            <person name="Priest M."/>
            <person name="Roberts A."/>
            <person name="Saif S."/>
            <person name="Shea T."/>
            <person name="Sisk P."/>
            <person name="Sykes S."/>
            <person name="Wortman J."/>
            <person name="Nusbaum C."/>
            <person name="Birren B."/>
        </authorList>
    </citation>
    <scope>NUCLEOTIDE SEQUENCE [LARGE SCALE GENOMIC DNA]</scope>
    <source>
        <strain evidence="6 7">VS20</strain>
    </source>
</reference>
<dbReference type="GO" id="GO:0036038">
    <property type="term" value="C:MKS complex"/>
    <property type="evidence" value="ECO:0007669"/>
    <property type="project" value="TreeGrafter"/>
</dbReference>
<evidence type="ECO:0000256" key="1">
    <source>
        <dbReference type="ARBA" id="ARBA00004120"/>
    </source>
</evidence>
<dbReference type="InterPro" id="IPR010796">
    <property type="entry name" value="C2_B9-type_dom"/>
</dbReference>
<dbReference type="InParanoid" id="T0QJ46"/>
<dbReference type="RefSeq" id="XP_008611618.1">
    <property type="nucleotide sequence ID" value="XM_008613396.1"/>
</dbReference>
<comment type="subcellular location">
    <subcellularLocation>
        <location evidence="1">Cytoplasm</location>
        <location evidence="1">Cytoskeleton</location>
        <location evidence="1">Cilium basal body</location>
    </subcellularLocation>
</comment>
<dbReference type="GeneID" id="19948286"/>
<evidence type="ECO:0000256" key="3">
    <source>
        <dbReference type="ARBA" id="ARBA00022794"/>
    </source>
</evidence>
<dbReference type="PANTHER" id="PTHR12968:SF4">
    <property type="entry name" value="TECTONIC-LIKE COMPLEX MEMBER MKS1"/>
    <property type="match status" value="1"/>
</dbReference>
<keyword evidence="4" id="KW-0206">Cytoskeleton</keyword>
<evidence type="ECO:0000256" key="4">
    <source>
        <dbReference type="ARBA" id="ARBA00023212"/>
    </source>
</evidence>
<evidence type="ECO:0000256" key="5">
    <source>
        <dbReference type="ARBA" id="ARBA00023273"/>
    </source>
</evidence>
<dbReference type="OMA" id="FTYVDHD"/>
<dbReference type="VEuPathDB" id="FungiDB:SDRG_07559"/>
<organism evidence="6 7">
    <name type="scientific">Saprolegnia diclina (strain VS20)</name>
    <dbReference type="NCBI Taxonomy" id="1156394"/>
    <lineage>
        <taxon>Eukaryota</taxon>
        <taxon>Sar</taxon>
        <taxon>Stramenopiles</taxon>
        <taxon>Oomycota</taxon>
        <taxon>Saprolegniomycetes</taxon>
        <taxon>Saprolegniales</taxon>
        <taxon>Saprolegniaceae</taxon>
        <taxon>Saprolegnia</taxon>
    </lineage>
</organism>
<dbReference type="GO" id="GO:0060271">
    <property type="term" value="P:cilium assembly"/>
    <property type="evidence" value="ECO:0007669"/>
    <property type="project" value="TreeGrafter"/>
</dbReference>
<name>T0QJ46_SAPDV</name>
<evidence type="ECO:0000313" key="6">
    <source>
        <dbReference type="EMBL" id="EQC34746.1"/>
    </source>
</evidence>
<protein>
    <recommendedName>
        <fullName evidence="8">C2 domain-containing protein</fullName>
    </recommendedName>
</protein>
<dbReference type="AlphaFoldDB" id="T0QJ46"/>
<proteinExistence type="predicted"/>
<evidence type="ECO:0000313" key="7">
    <source>
        <dbReference type="Proteomes" id="UP000030762"/>
    </source>
</evidence>
<dbReference type="PANTHER" id="PTHR12968">
    <property type="entry name" value="B9 DOMAIN-CONTAINING"/>
    <property type="match status" value="1"/>
</dbReference>
<gene>
    <name evidence="6" type="ORF">SDRG_07559</name>
</gene>
<keyword evidence="3" id="KW-0970">Cilium biogenesis/degradation</keyword>
<keyword evidence="2" id="KW-0963">Cytoplasm</keyword>
<accession>T0QJ46</accession>
<dbReference type="OrthoDB" id="10263520at2759"/>
<keyword evidence="7" id="KW-1185">Reference proteome</keyword>
<dbReference type="EMBL" id="JH767153">
    <property type="protein sequence ID" value="EQC34746.1"/>
    <property type="molecule type" value="Genomic_DNA"/>
</dbReference>
<evidence type="ECO:0008006" key="8">
    <source>
        <dbReference type="Google" id="ProtNLM"/>
    </source>
</evidence>
<keyword evidence="5" id="KW-0966">Cell projection</keyword>